<dbReference type="Pfam" id="PF00196">
    <property type="entry name" value="GerE"/>
    <property type="match status" value="1"/>
</dbReference>
<feature type="domain" description="HTH luxR-type" evidence="6">
    <location>
        <begin position="147"/>
        <end position="212"/>
    </location>
</feature>
<keyword evidence="9" id="KW-1185">Reference proteome</keyword>
<evidence type="ECO:0000259" key="6">
    <source>
        <dbReference type="PROSITE" id="PS50043"/>
    </source>
</evidence>
<dbReference type="PANTHER" id="PTHR43214">
    <property type="entry name" value="TWO-COMPONENT RESPONSE REGULATOR"/>
    <property type="match status" value="1"/>
</dbReference>
<dbReference type="Gene3D" id="3.40.50.2300">
    <property type="match status" value="1"/>
</dbReference>
<feature type="modified residue" description="4-aspartylphosphate" evidence="5">
    <location>
        <position position="54"/>
    </location>
</feature>
<dbReference type="InterPro" id="IPR011006">
    <property type="entry name" value="CheY-like_superfamily"/>
</dbReference>
<dbReference type="Proteomes" id="UP000606172">
    <property type="component" value="Unassembled WGS sequence"/>
</dbReference>
<protein>
    <submittedName>
        <fullName evidence="8">DNA-binding response regulator</fullName>
    </submittedName>
</protein>
<gene>
    <name evidence="8" type="ORF">Ssi02_38270</name>
</gene>
<name>A0A919RKA9_9ACTN</name>
<evidence type="ECO:0000256" key="2">
    <source>
        <dbReference type="ARBA" id="ARBA00023015"/>
    </source>
</evidence>
<proteinExistence type="predicted"/>
<evidence type="ECO:0000256" key="3">
    <source>
        <dbReference type="ARBA" id="ARBA00023125"/>
    </source>
</evidence>
<dbReference type="SUPFAM" id="SSF46894">
    <property type="entry name" value="C-terminal effector domain of the bipartite response regulators"/>
    <property type="match status" value="1"/>
</dbReference>
<reference evidence="8" key="1">
    <citation type="submission" date="2021-01" db="EMBL/GenBank/DDBJ databases">
        <title>Whole genome shotgun sequence of Sinosporangium siamense NBRC 109515.</title>
        <authorList>
            <person name="Komaki H."/>
            <person name="Tamura T."/>
        </authorList>
    </citation>
    <scope>NUCLEOTIDE SEQUENCE</scope>
    <source>
        <strain evidence="8">NBRC 109515</strain>
    </source>
</reference>
<dbReference type="RefSeq" id="WP_204027112.1">
    <property type="nucleotide sequence ID" value="NZ_BOOW01000023.1"/>
</dbReference>
<dbReference type="PRINTS" id="PR00038">
    <property type="entry name" value="HTHLUXR"/>
</dbReference>
<dbReference type="PROSITE" id="PS50110">
    <property type="entry name" value="RESPONSE_REGULATORY"/>
    <property type="match status" value="1"/>
</dbReference>
<sequence length="216" mass="23496">MIRVVLVEDQELVRAGLRALLGNDPGITIAGEAGSGRTGLSLTRELKPDVVLMDIRMPDMSGLEATALITGDENLRHTRVLILTTFDDDEDIAEAVRIGAAGYILKDIPADDLRRAVHTVAAGDNYLTPSITRRVMNLARAPRPEPPDPRLATLTPRELAVLHRVSLGESNEEIAEALFISPATARTYISRLLTKLDARDRTALAVLAHRSGLPDR</sequence>
<feature type="domain" description="Response regulatory" evidence="7">
    <location>
        <begin position="3"/>
        <end position="121"/>
    </location>
</feature>
<evidence type="ECO:0000256" key="1">
    <source>
        <dbReference type="ARBA" id="ARBA00022553"/>
    </source>
</evidence>
<evidence type="ECO:0000313" key="8">
    <source>
        <dbReference type="EMBL" id="GII93596.1"/>
    </source>
</evidence>
<dbReference type="InterPro" id="IPR001789">
    <property type="entry name" value="Sig_transdc_resp-reg_receiver"/>
</dbReference>
<dbReference type="Pfam" id="PF00072">
    <property type="entry name" value="Response_reg"/>
    <property type="match status" value="1"/>
</dbReference>
<dbReference type="SMART" id="SM00448">
    <property type="entry name" value="REC"/>
    <property type="match status" value="1"/>
</dbReference>
<dbReference type="CDD" id="cd17535">
    <property type="entry name" value="REC_NarL-like"/>
    <property type="match status" value="1"/>
</dbReference>
<keyword evidence="1 5" id="KW-0597">Phosphoprotein</keyword>
<dbReference type="PROSITE" id="PS50043">
    <property type="entry name" value="HTH_LUXR_2"/>
    <property type="match status" value="1"/>
</dbReference>
<dbReference type="GO" id="GO:0000160">
    <property type="term" value="P:phosphorelay signal transduction system"/>
    <property type="evidence" value="ECO:0007669"/>
    <property type="project" value="InterPro"/>
</dbReference>
<dbReference type="InterPro" id="IPR058245">
    <property type="entry name" value="NreC/VraR/RcsB-like_REC"/>
</dbReference>
<dbReference type="GO" id="GO:0006355">
    <property type="term" value="P:regulation of DNA-templated transcription"/>
    <property type="evidence" value="ECO:0007669"/>
    <property type="project" value="InterPro"/>
</dbReference>
<organism evidence="8 9">
    <name type="scientific">Sinosporangium siamense</name>
    <dbReference type="NCBI Taxonomy" id="1367973"/>
    <lineage>
        <taxon>Bacteria</taxon>
        <taxon>Bacillati</taxon>
        <taxon>Actinomycetota</taxon>
        <taxon>Actinomycetes</taxon>
        <taxon>Streptosporangiales</taxon>
        <taxon>Streptosporangiaceae</taxon>
        <taxon>Sinosporangium</taxon>
    </lineage>
</organism>
<comment type="caution">
    <text evidence="8">The sequence shown here is derived from an EMBL/GenBank/DDBJ whole genome shotgun (WGS) entry which is preliminary data.</text>
</comment>
<dbReference type="InterPro" id="IPR000792">
    <property type="entry name" value="Tscrpt_reg_LuxR_C"/>
</dbReference>
<accession>A0A919RKA9</accession>
<evidence type="ECO:0000259" key="7">
    <source>
        <dbReference type="PROSITE" id="PS50110"/>
    </source>
</evidence>
<keyword evidence="4" id="KW-0804">Transcription</keyword>
<dbReference type="AlphaFoldDB" id="A0A919RKA9"/>
<dbReference type="InterPro" id="IPR039420">
    <property type="entry name" value="WalR-like"/>
</dbReference>
<dbReference type="InterPro" id="IPR016032">
    <property type="entry name" value="Sig_transdc_resp-reg_C-effctor"/>
</dbReference>
<evidence type="ECO:0000256" key="4">
    <source>
        <dbReference type="ARBA" id="ARBA00023163"/>
    </source>
</evidence>
<dbReference type="CDD" id="cd06170">
    <property type="entry name" value="LuxR_C_like"/>
    <property type="match status" value="1"/>
</dbReference>
<keyword evidence="3 8" id="KW-0238">DNA-binding</keyword>
<evidence type="ECO:0000256" key="5">
    <source>
        <dbReference type="PROSITE-ProRule" id="PRU00169"/>
    </source>
</evidence>
<evidence type="ECO:0000313" key="9">
    <source>
        <dbReference type="Proteomes" id="UP000606172"/>
    </source>
</evidence>
<dbReference type="SUPFAM" id="SSF52172">
    <property type="entry name" value="CheY-like"/>
    <property type="match status" value="1"/>
</dbReference>
<keyword evidence="2" id="KW-0805">Transcription regulation</keyword>
<dbReference type="EMBL" id="BOOW01000023">
    <property type="protein sequence ID" value="GII93596.1"/>
    <property type="molecule type" value="Genomic_DNA"/>
</dbReference>
<dbReference type="PANTHER" id="PTHR43214:SF24">
    <property type="entry name" value="TRANSCRIPTIONAL REGULATORY PROTEIN NARL-RELATED"/>
    <property type="match status" value="1"/>
</dbReference>
<dbReference type="SMART" id="SM00421">
    <property type="entry name" value="HTH_LUXR"/>
    <property type="match status" value="1"/>
</dbReference>
<dbReference type="GO" id="GO:0003677">
    <property type="term" value="F:DNA binding"/>
    <property type="evidence" value="ECO:0007669"/>
    <property type="project" value="UniProtKB-KW"/>
</dbReference>